<sequence>MPDNSAPLEDADWEVIADDWWRTPLSLAPCPLSWIDREPHQSRPPRRPEIAAKNSLYWHESLLRIVKNIRGAEVCCGSCQEWRYVDGEGTFFCDARKEIGVHGNQELNLELVGVKMVLDMVDQLERAVGIIAPDHQTTGEIAILARRVSLLLGDALPLKTRRDFGTSTLRRFWVVTESPPTMRLSFVQI</sequence>
<gene>
    <name evidence="1" type="ORF">B0F90DRAFT_199646</name>
</gene>
<name>A0AAD4QP94_9AGAM</name>
<organism evidence="1 2">
    <name type="scientific">Multifurca ochricompacta</name>
    <dbReference type="NCBI Taxonomy" id="376703"/>
    <lineage>
        <taxon>Eukaryota</taxon>
        <taxon>Fungi</taxon>
        <taxon>Dikarya</taxon>
        <taxon>Basidiomycota</taxon>
        <taxon>Agaricomycotina</taxon>
        <taxon>Agaricomycetes</taxon>
        <taxon>Russulales</taxon>
        <taxon>Russulaceae</taxon>
        <taxon>Multifurca</taxon>
    </lineage>
</organism>
<comment type="caution">
    <text evidence="1">The sequence shown here is derived from an EMBL/GenBank/DDBJ whole genome shotgun (WGS) entry which is preliminary data.</text>
</comment>
<protein>
    <submittedName>
        <fullName evidence="1">Uncharacterized protein</fullName>
    </submittedName>
</protein>
<accession>A0AAD4QP94</accession>
<evidence type="ECO:0000313" key="2">
    <source>
        <dbReference type="Proteomes" id="UP001203297"/>
    </source>
</evidence>
<dbReference type="Proteomes" id="UP001203297">
    <property type="component" value="Unassembled WGS sequence"/>
</dbReference>
<keyword evidence="2" id="KW-1185">Reference proteome</keyword>
<evidence type="ECO:0000313" key="1">
    <source>
        <dbReference type="EMBL" id="KAI0302293.1"/>
    </source>
</evidence>
<dbReference type="EMBL" id="WTXG01000011">
    <property type="protein sequence ID" value="KAI0302293.1"/>
    <property type="molecule type" value="Genomic_DNA"/>
</dbReference>
<proteinExistence type="predicted"/>
<reference evidence="1" key="1">
    <citation type="journal article" date="2022" name="New Phytol.">
        <title>Evolutionary transition to the ectomycorrhizal habit in the genomes of a hyperdiverse lineage of mushroom-forming fungi.</title>
        <authorList>
            <person name="Looney B."/>
            <person name="Miyauchi S."/>
            <person name="Morin E."/>
            <person name="Drula E."/>
            <person name="Courty P.E."/>
            <person name="Kohler A."/>
            <person name="Kuo A."/>
            <person name="LaButti K."/>
            <person name="Pangilinan J."/>
            <person name="Lipzen A."/>
            <person name="Riley R."/>
            <person name="Andreopoulos W."/>
            <person name="He G."/>
            <person name="Johnson J."/>
            <person name="Nolan M."/>
            <person name="Tritt A."/>
            <person name="Barry K.W."/>
            <person name="Grigoriev I.V."/>
            <person name="Nagy L.G."/>
            <person name="Hibbett D."/>
            <person name="Henrissat B."/>
            <person name="Matheny P.B."/>
            <person name="Labbe J."/>
            <person name="Martin F.M."/>
        </authorList>
    </citation>
    <scope>NUCLEOTIDE SEQUENCE</scope>
    <source>
        <strain evidence="1">BPL690</strain>
    </source>
</reference>
<dbReference type="AlphaFoldDB" id="A0AAD4QP94"/>